<protein>
    <submittedName>
        <fullName evidence="2">Uncharacterized protein</fullName>
    </submittedName>
</protein>
<reference evidence="3" key="1">
    <citation type="journal article" date="2019" name="Int. J. Syst. Evol. Microbiol.">
        <title>The Global Catalogue of Microorganisms (GCM) 10K type strain sequencing project: providing services to taxonomists for standard genome sequencing and annotation.</title>
        <authorList>
            <consortium name="The Broad Institute Genomics Platform"/>
            <consortium name="The Broad Institute Genome Sequencing Center for Infectious Disease"/>
            <person name="Wu L."/>
            <person name="Ma J."/>
        </authorList>
    </citation>
    <scope>NUCLEOTIDE SEQUENCE [LARGE SCALE GENOMIC DNA]</scope>
    <source>
        <strain evidence="3">JCM 15442</strain>
    </source>
</reference>
<evidence type="ECO:0000313" key="3">
    <source>
        <dbReference type="Proteomes" id="UP000639973"/>
    </source>
</evidence>
<accession>A0ABQ2GEN0</accession>
<feature type="region of interest" description="Disordered" evidence="1">
    <location>
        <begin position="27"/>
        <end position="47"/>
    </location>
</feature>
<proteinExistence type="predicted"/>
<name>A0ABQ2GEN0_9DEIO</name>
<organism evidence="2 3">
    <name type="scientific">Deinococcus aerolatus</name>
    <dbReference type="NCBI Taxonomy" id="522487"/>
    <lineage>
        <taxon>Bacteria</taxon>
        <taxon>Thermotogati</taxon>
        <taxon>Deinococcota</taxon>
        <taxon>Deinococci</taxon>
        <taxon>Deinococcales</taxon>
        <taxon>Deinococcaceae</taxon>
        <taxon>Deinococcus</taxon>
    </lineage>
</organism>
<evidence type="ECO:0000313" key="2">
    <source>
        <dbReference type="EMBL" id="GGL92471.1"/>
    </source>
</evidence>
<keyword evidence="3" id="KW-1185">Reference proteome</keyword>
<gene>
    <name evidence="2" type="ORF">GCM10010840_33280</name>
</gene>
<dbReference type="Proteomes" id="UP000639973">
    <property type="component" value="Unassembled WGS sequence"/>
</dbReference>
<dbReference type="EMBL" id="BMOL01000023">
    <property type="protein sequence ID" value="GGL92471.1"/>
    <property type="molecule type" value="Genomic_DNA"/>
</dbReference>
<comment type="caution">
    <text evidence="2">The sequence shown here is derived from an EMBL/GenBank/DDBJ whole genome shotgun (WGS) entry which is preliminary data.</text>
</comment>
<evidence type="ECO:0000256" key="1">
    <source>
        <dbReference type="SAM" id="MobiDB-lite"/>
    </source>
</evidence>
<sequence length="96" mass="10088">MLNLNGVYAKAAPIPGRLGMWTRTQPDRCARPSSPDVSPASVPGFGPDKNCMATRDHVGYSRGLLTVTSSPKPGNEVITLQGGQPCAGQPPVYLPL</sequence>
<feature type="compositionally biased region" description="Low complexity" evidence="1">
    <location>
        <begin position="32"/>
        <end position="43"/>
    </location>
</feature>